<keyword evidence="2" id="KW-0378">Hydrolase</keyword>
<feature type="signal peptide" evidence="1">
    <location>
        <begin position="1"/>
        <end position="24"/>
    </location>
</feature>
<dbReference type="Gene3D" id="3.40.390.10">
    <property type="entry name" value="Collagenase (Catalytic Domain)"/>
    <property type="match status" value="1"/>
</dbReference>
<accession>A1ZT12</accession>
<dbReference type="RefSeq" id="WP_002700896.1">
    <property type="nucleotide sequence ID" value="NZ_AAWS01000034.1"/>
</dbReference>
<organism evidence="2 3">
    <name type="scientific">Microscilla marina ATCC 23134</name>
    <dbReference type="NCBI Taxonomy" id="313606"/>
    <lineage>
        <taxon>Bacteria</taxon>
        <taxon>Pseudomonadati</taxon>
        <taxon>Bacteroidota</taxon>
        <taxon>Cytophagia</taxon>
        <taxon>Cytophagales</taxon>
        <taxon>Microscillaceae</taxon>
        <taxon>Microscilla</taxon>
    </lineage>
</organism>
<dbReference type="EMBL" id="AAWS01000034">
    <property type="protein sequence ID" value="EAY26402.1"/>
    <property type="molecule type" value="Genomic_DNA"/>
</dbReference>
<name>A1ZT12_MICM2</name>
<keyword evidence="1" id="KW-0732">Signal</keyword>
<dbReference type="eggNOG" id="COG5549">
    <property type="taxonomic scope" value="Bacteria"/>
</dbReference>
<gene>
    <name evidence="2" type="ORF">M23134_06995</name>
</gene>
<dbReference type="SUPFAM" id="SSF55486">
    <property type="entry name" value="Metalloproteases ('zincins'), catalytic domain"/>
    <property type="match status" value="1"/>
</dbReference>
<keyword evidence="3" id="KW-1185">Reference proteome</keyword>
<comment type="caution">
    <text evidence="2">The sequence shown here is derived from an EMBL/GenBank/DDBJ whole genome shotgun (WGS) entry which is preliminary data.</text>
</comment>
<reference evidence="2 3" key="1">
    <citation type="submission" date="2007-01" db="EMBL/GenBank/DDBJ databases">
        <authorList>
            <person name="Haygood M."/>
            <person name="Podell S."/>
            <person name="Anderson C."/>
            <person name="Hopkinson B."/>
            <person name="Roe K."/>
            <person name="Barbeau K."/>
            <person name="Gaasterland T."/>
            <person name="Ferriera S."/>
            <person name="Johnson J."/>
            <person name="Kravitz S."/>
            <person name="Beeson K."/>
            <person name="Sutton G."/>
            <person name="Rogers Y.-H."/>
            <person name="Friedman R."/>
            <person name="Frazier M."/>
            <person name="Venter J.C."/>
        </authorList>
    </citation>
    <scope>NUCLEOTIDE SEQUENCE [LARGE SCALE GENOMIC DNA]</scope>
    <source>
        <strain evidence="2 3">ATCC 23134</strain>
    </source>
</reference>
<dbReference type="AlphaFoldDB" id="A1ZT12"/>
<sequence>MKLLTKLSSVVLMTVVFFTFSCQQKEQDNTPKPEKVSAEVLTQIKAMGFSTEGVLKTDDGYIVENDIFIPTRRLGEKAERRVLLRAGQEEQYRTTNVVNSNGGRLIKVYIGTNFNSTYVAAVNEAIARYNELNLDLTFQRTTNSSEADIKVTRLSWFLELFGVLGSAGFPENGNPFGEIKLSGRLSYGVDGIATVMAHEMGHCIGFRHTDYFDRSISCGGSTNDEGDGGVGAIQIPGTPSGASVSAGSWMLACFAGSNRDFNADDVTALNWMYKGNF</sequence>
<dbReference type="InterPro" id="IPR024653">
    <property type="entry name" value="Peptidase_M10/M27/M57"/>
</dbReference>
<feature type="chain" id="PRO_5002641883" evidence="1">
    <location>
        <begin position="25"/>
        <end position="277"/>
    </location>
</feature>
<dbReference type="GO" id="GO:0006508">
    <property type="term" value="P:proteolysis"/>
    <property type="evidence" value="ECO:0007669"/>
    <property type="project" value="UniProtKB-KW"/>
</dbReference>
<protein>
    <submittedName>
        <fullName evidence="2">Protease B</fullName>
    </submittedName>
</protein>
<dbReference type="CDD" id="cd04268">
    <property type="entry name" value="ZnMc_MMP_like"/>
    <property type="match status" value="1"/>
</dbReference>
<dbReference type="PROSITE" id="PS51257">
    <property type="entry name" value="PROKAR_LIPOPROTEIN"/>
    <property type="match status" value="1"/>
</dbReference>
<dbReference type="Pfam" id="PF12388">
    <property type="entry name" value="Peptidase_M57"/>
    <property type="match status" value="1"/>
</dbReference>
<evidence type="ECO:0000256" key="1">
    <source>
        <dbReference type="SAM" id="SignalP"/>
    </source>
</evidence>
<evidence type="ECO:0000313" key="3">
    <source>
        <dbReference type="Proteomes" id="UP000004095"/>
    </source>
</evidence>
<dbReference type="OrthoDB" id="785995at2"/>
<proteinExistence type="predicted"/>
<evidence type="ECO:0000313" key="2">
    <source>
        <dbReference type="EMBL" id="EAY26402.1"/>
    </source>
</evidence>
<dbReference type="Proteomes" id="UP000004095">
    <property type="component" value="Unassembled WGS sequence"/>
</dbReference>
<keyword evidence="2" id="KW-0645">Protease</keyword>
<dbReference type="GO" id="GO:0008237">
    <property type="term" value="F:metallopeptidase activity"/>
    <property type="evidence" value="ECO:0007669"/>
    <property type="project" value="InterPro"/>
</dbReference>
<dbReference type="InterPro" id="IPR024079">
    <property type="entry name" value="MetalloPept_cat_dom_sf"/>
</dbReference>